<reference evidence="1 2" key="1">
    <citation type="submission" date="2018-04" db="EMBL/GenBank/DDBJ databases">
        <title>Whole genome sequencing of Salmonella enterica.</title>
        <authorList>
            <person name="Bell R."/>
        </authorList>
    </citation>
    <scope>NUCLEOTIDE SEQUENCE [LARGE SCALE GENOMIC DNA]</scope>
    <source>
        <strain evidence="1 2">CFSAN058603</strain>
    </source>
</reference>
<dbReference type="AlphaFoldDB" id="A0A315FVP6"/>
<evidence type="ECO:0000313" key="2">
    <source>
        <dbReference type="Proteomes" id="UP000250700"/>
    </source>
</evidence>
<name>A0A315FVP6_SALET</name>
<evidence type="ECO:0000313" key="1">
    <source>
        <dbReference type="EMBL" id="PUF77796.1"/>
    </source>
</evidence>
<organism evidence="1 2">
    <name type="scientific">Salmonella enterica I</name>
    <dbReference type="NCBI Taxonomy" id="59201"/>
    <lineage>
        <taxon>Bacteria</taxon>
        <taxon>Pseudomonadati</taxon>
        <taxon>Pseudomonadota</taxon>
        <taxon>Gammaproteobacteria</taxon>
        <taxon>Enterobacterales</taxon>
        <taxon>Enterobacteriaceae</taxon>
        <taxon>Salmonella</taxon>
    </lineage>
</organism>
<dbReference type="EMBL" id="QARU01000017">
    <property type="protein sequence ID" value="PUF77796.1"/>
    <property type="molecule type" value="Genomic_DNA"/>
</dbReference>
<sequence length="70" mass="7684">MCHASCPVIVWPFAGKGRAPAALKGAALMRRPLQYAAEFMCFHVPLPYGELSCLPLSLFCFSSSPYCPLY</sequence>
<gene>
    <name evidence="1" type="ORF">DAX91_22645</name>
</gene>
<proteinExistence type="predicted"/>
<comment type="caution">
    <text evidence="1">The sequence shown here is derived from an EMBL/GenBank/DDBJ whole genome shotgun (WGS) entry which is preliminary data.</text>
</comment>
<protein>
    <submittedName>
        <fullName evidence="1">Uncharacterized protein</fullName>
    </submittedName>
</protein>
<dbReference type="Proteomes" id="UP000250700">
    <property type="component" value="Unassembled WGS sequence"/>
</dbReference>
<accession>A0A315FVP6</accession>